<dbReference type="OrthoDB" id="3797767at2759"/>
<reference evidence="1" key="1">
    <citation type="journal article" date="2021" name="Nat. Commun.">
        <title>Genetic determinants of endophytism in the Arabidopsis root mycobiome.</title>
        <authorList>
            <person name="Mesny F."/>
            <person name="Miyauchi S."/>
            <person name="Thiergart T."/>
            <person name="Pickel B."/>
            <person name="Atanasova L."/>
            <person name="Karlsson M."/>
            <person name="Huettel B."/>
            <person name="Barry K.W."/>
            <person name="Haridas S."/>
            <person name="Chen C."/>
            <person name="Bauer D."/>
            <person name="Andreopoulos W."/>
            <person name="Pangilinan J."/>
            <person name="LaButti K."/>
            <person name="Riley R."/>
            <person name="Lipzen A."/>
            <person name="Clum A."/>
            <person name="Drula E."/>
            <person name="Henrissat B."/>
            <person name="Kohler A."/>
            <person name="Grigoriev I.V."/>
            <person name="Martin F.M."/>
            <person name="Hacquard S."/>
        </authorList>
    </citation>
    <scope>NUCLEOTIDE SEQUENCE</scope>
    <source>
        <strain evidence="1">MPI-SDFR-AT-0120</strain>
    </source>
</reference>
<proteinExistence type="predicted"/>
<dbReference type="EMBL" id="JAGMVJ010000029">
    <property type="protein sequence ID" value="KAH7069427.1"/>
    <property type="molecule type" value="Genomic_DNA"/>
</dbReference>
<dbReference type="AlphaFoldDB" id="A0A8K0QSV3"/>
<name>A0A8K0QSV3_9PLEO</name>
<keyword evidence="2" id="KW-1185">Reference proteome</keyword>
<evidence type="ECO:0000313" key="1">
    <source>
        <dbReference type="EMBL" id="KAH7069427.1"/>
    </source>
</evidence>
<comment type="caution">
    <text evidence="1">The sequence shown here is derived from an EMBL/GenBank/DDBJ whole genome shotgun (WGS) entry which is preliminary data.</text>
</comment>
<gene>
    <name evidence="1" type="ORF">FB567DRAFT_540107</name>
</gene>
<evidence type="ECO:0000313" key="2">
    <source>
        <dbReference type="Proteomes" id="UP000813461"/>
    </source>
</evidence>
<protein>
    <submittedName>
        <fullName evidence="1">Uncharacterized protein</fullName>
    </submittedName>
</protein>
<organism evidence="1 2">
    <name type="scientific">Paraphoma chrysanthemicola</name>
    <dbReference type="NCBI Taxonomy" id="798071"/>
    <lineage>
        <taxon>Eukaryota</taxon>
        <taxon>Fungi</taxon>
        <taxon>Dikarya</taxon>
        <taxon>Ascomycota</taxon>
        <taxon>Pezizomycotina</taxon>
        <taxon>Dothideomycetes</taxon>
        <taxon>Pleosporomycetidae</taxon>
        <taxon>Pleosporales</taxon>
        <taxon>Pleosporineae</taxon>
        <taxon>Phaeosphaeriaceae</taxon>
        <taxon>Paraphoma</taxon>
    </lineage>
</organism>
<dbReference type="Proteomes" id="UP000813461">
    <property type="component" value="Unassembled WGS sequence"/>
</dbReference>
<accession>A0A8K0QSV3</accession>
<sequence length="253" mass="28816">MVSQAPSRVGQVLFQFPASLFQGWKMLDRHAVLCMRRSEDAIGYLKPFIAQMLEGSVYTECHQPYLTSYPGVPLSRVEEMSATMRSEPRASLLCCADWNGNRSLLDPEKHHFLRLSASAHGQRWTLDPAGAVYGNNADSLTASNYDQGHAQQDTSRVSGFGSCEQRLRRQSNVHDQSGLRCKVLFIARDCLHDGVEKWMQHSGRTMWELLRSSDHEYERQLLLLRTLVHQSMSKIASKQAYQEVMRNAVRIQT</sequence>